<dbReference type="Proteomes" id="UP000183174">
    <property type="component" value="Unassembled WGS sequence"/>
</dbReference>
<evidence type="ECO:0000313" key="2">
    <source>
        <dbReference type="EMBL" id="SCB51221.1"/>
    </source>
</evidence>
<dbReference type="AlphaFoldDB" id="A0A1C3XG28"/>
<name>A0A1C3XG28_9BRAD</name>
<dbReference type="EMBL" id="FMAE01000016">
    <property type="protein sequence ID" value="SCB51221.1"/>
    <property type="molecule type" value="Genomic_DNA"/>
</dbReference>
<evidence type="ECO:0000256" key="1">
    <source>
        <dbReference type="SAM" id="MobiDB-lite"/>
    </source>
</evidence>
<evidence type="ECO:0000313" key="3">
    <source>
        <dbReference type="Proteomes" id="UP000183174"/>
    </source>
</evidence>
<accession>A0A1C3XG28</accession>
<gene>
    <name evidence="2" type="ORF">GA0061099_10168</name>
</gene>
<feature type="compositionally biased region" description="Gly residues" evidence="1">
    <location>
        <begin position="53"/>
        <end position="64"/>
    </location>
</feature>
<dbReference type="RefSeq" id="WP_124163810.1">
    <property type="nucleotide sequence ID" value="NZ_FMAE01000016.1"/>
</dbReference>
<protein>
    <submittedName>
        <fullName evidence="2">Uncharacterized protein</fullName>
    </submittedName>
</protein>
<reference evidence="2 3" key="1">
    <citation type="submission" date="2016-08" db="EMBL/GenBank/DDBJ databases">
        <authorList>
            <person name="Seilhamer J.J."/>
        </authorList>
    </citation>
    <scope>NUCLEOTIDE SEQUENCE [LARGE SCALE GENOMIC DNA]</scope>
    <source>
        <strain evidence="2 3">CCBAU 10071</strain>
    </source>
</reference>
<organism evidence="2 3">
    <name type="scientific">Bradyrhizobium yuanmingense</name>
    <dbReference type="NCBI Taxonomy" id="108015"/>
    <lineage>
        <taxon>Bacteria</taxon>
        <taxon>Pseudomonadati</taxon>
        <taxon>Pseudomonadota</taxon>
        <taxon>Alphaproteobacteria</taxon>
        <taxon>Hyphomicrobiales</taxon>
        <taxon>Nitrobacteraceae</taxon>
        <taxon>Bradyrhizobium</taxon>
    </lineage>
</organism>
<sequence length="64" mass="6889">MNEERIAEGSSWSCETDLDQLWLGTHACTCGPVWSFCNQSNDESSAHMPPEGFIGGEDGGSLNP</sequence>
<feature type="region of interest" description="Disordered" evidence="1">
    <location>
        <begin position="41"/>
        <end position="64"/>
    </location>
</feature>
<proteinExistence type="predicted"/>